<accession>A0A9N9YGH0</accession>
<dbReference type="AlphaFoldDB" id="A0A9N9YGH0"/>
<reference evidence="1" key="1">
    <citation type="submission" date="2021-10" db="EMBL/GenBank/DDBJ databases">
        <authorList>
            <person name="Piombo E."/>
        </authorList>
    </citation>
    <scope>NUCLEOTIDE SEQUENCE</scope>
</reference>
<comment type="caution">
    <text evidence="1">The sequence shown here is derived from an EMBL/GenBank/DDBJ whole genome shotgun (WGS) entry which is preliminary data.</text>
</comment>
<gene>
    <name evidence="1" type="ORF">CRHIZ90672A_00015155</name>
</gene>
<dbReference type="GO" id="GO:0003677">
    <property type="term" value="F:DNA binding"/>
    <property type="evidence" value="ECO:0007669"/>
    <property type="project" value="InterPro"/>
</dbReference>
<protein>
    <recommendedName>
        <fullName evidence="3">MADS-box domain-containing protein</fullName>
    </recommendedName>
</protein>
<dbReference type="SUPFAM" id="SSF55455">
    <property type="entry name" value="SRF-like"/>
    <property type="match status" value="1"/>
</dbReference>
<evidence type="ECO:0000313" key="2">
    <source>
        <dbReference type="Proteomes" id="UP000696573"/>
    </source>
</evidence>
<proteinExistence type="predicted"/>
<dbReference type="GO" id="GO:0045944">
    <property type="term" value="P:positive regulation of transcription by RNA polymerase II"/>
    <property type="evidence" value="ECO:0007669"/>
    <property type="project" value="UniProtKB-ARBA"/>
</dbReference>
<name>A0A9N9YGH0_9HYPO</name>
<dbReference type="Proteomes" id="UP000696573">
    <property type="component" value="Unassembled WGS sequence"/>
</dbReference>
<sequence>MGNKERSKRKRTLIRKMIEYSLLFDVDIMIITRDKETKQQKLFRPTHRGVDAHWMPDLENIEICDAGDESVAEDLRSEFEVRRMRRALQASKVPKLSDGAK</sequence>
<dbReference type="GO" id="GO:0046983">
    <property type="term" value="F:protein dimerization activity"/>
    <property type="evidence" value="ECO:0007669"/>
    <property type="project" value="InterPro"/>
</dbReference>
<keyword evidence="2" id="KW-1185">Reference proteome</keyword>
<evidence type="ECO:0008006" key="3">
    <source>
        <dbReference type="Google" id="ProtNLM"/>
    </source>
</evidence>
<evidence type="ECO:0000313" key="1">
    <source>
        <dbReference type="EMBL" id="CAH0022808.1"/>
    </source>
</evidence>
<organism evidence="1 2">
    <name type="scientific">Clonostachys rhizophaga</name>
    <dbReference type="NCBI Taxonomy" id="160324"/>
    <lineage>
        <taxon>Eukaryota</taxon>
        <taxon>Fungi</taxon>
        <taxon>Dikarya</taxon>
        <taxon>Ascomycota</taxon>
        <taxon>Pezizomycotina</taxon>
        <taxon>Sordariomycetes</taxon>
        <taxon>Hypocreomycetidae</taxon>
        <taxon>Hypocreales</taxon>
        <taxon>Bionectriaceae</taxon>
        <taxon>Clonostachys</taxon>
    </lineage>
</organism>
<dbReference type="EMBL" id="CABFNQ020000687">
    <property type="protein sequence ID" value="CAH0022808.1"/>
    <property type="molecule type" value="Genomic_DNA"/>
</dbReference>
<dbReference type="OrthoDB" id="4733165at2759"/>
<dbReference type="InterPro" id="IPR036879">
    <property type="entry name" value="TF_MADSbox_sf"/>
</dbReference>